<evidence type="ECO:0000313" key="3">
    <source>
        <dbReference type="Proteomes" id="UP001548590"/>
    </source>
</evidence>
<dbReference type="InterPro" id="IPR029063">
    <property type="entry name" value="SAM-dependent_MTases_sf"/>
</dbReference>
<keyword evidence="2" id="KW-0489">Methyltransferase</keyword>
<comment type="caution">
    <text evidence="2">The sequence shown here is derived from an EMBL/GenBank/DDBJ whole genome shotgun (WGS) entry which is preliminary data.</text>
</comment>
<evidence type="ECO:0000259" key="1">
    <source>
        <dbReference type="Pfam" id="PF08241"/>
    </source>
</evidence>
<protein>
    <submittedName>
        <fullName evidence="2">Class I SAM-dependent methyltransferase</fullName>
        <ecNumber evidence="2">2.1.1.-</ecNumber>
    </submittedName>
</protein>
<dbReference type="GO" id="GO:0008168">
    <property type="term" value="F:methyltransferase activity"/>
    <property type="evidence" value="ECO:0007669"/>
    <property type="project" value="UniProtKB-KW"/>
</dbReference>
<dbReference type="GO" id="GO:0032259">
    <property type="term" value="P:methylation"/>
    <property type="evidence" value="ECO:0007669"/>
    <property type="project" value="UniProtKB-KW"/>
</dbReference>
<dbReference type="RefSeq" id="WP_345930075.1">
    <property type="nucleotide sequence ID" value="NZ_JBDIVF010000014.1"/>
</dbReference>
<dbReference type="EMBL" id="JBEWLZ010000008">
    <property type="protein sequence ID" value="MET1491010.1"/>
    <property type="molecule type" value="Genomic_DNA"/>
</dbReference>
<sequence length="279" mass="30364">MSSAPSLSETFLQAFHEARPGLTSKAYGGLPLVFRGQEMDSSYALLTEVVPASSQAIEVLDLACGEGHLLGLLAARRQPGLALSGLDMSAAELALARTRLGAQADLKQGRAQALPYPDGVFDCVLCHMALMLMDELDEVMRELRRVLRPGGRFAAVVGAMPPDSPVLSAYLEALSRRSRLPQFAGLRLGDRRLRSPEGIREVFASGFDELVIEELHLPLRLAPAQLRDWFLDLYDLQLLSAADRELVEHELMQAVTGATGPDGMLDFPQALRFLSARAV</sequence>
<dbReference type="PANTHER" id="PTHR42912">
    <property type="entry name" value="METHYLTRANSFERASE"/>
    <property type="match status" value="1"/>
</dbReference>
<feature type="domain" description="Methyltransferase type 11" evidence="1">
    <location>
        <begin position="60"/>
        <end position="154"/>
    </location>
</feature>
<keyword evidence="3" id="KW-1185">Reference proteome</keyword>
<gene>
    <name evidence="2" type="ORF">ABVT11_14320</name>
</gene>
<dbReference type="PANTHER" id="PTHR42912:SF93">
    <property type="entry name" value="N6-ADENOSINE-METHYLTRANSFERASE TMT1A"/>
    <property type="match status" value="1"/>
</dbReference>
<dbReference type="InterPro" id="IPR050508">
    <property type="entry name" value="Methyltransf_Superfamily"/>
</dbReference>
<dbReference type="InterPro" id="IPR013216">
    <property type="entry name" value="Methyltransf_11"/>
</dbReference>
<organism evidence="2 3">
    <name type="scientific">Uliginosibacterium paludis</name>
    <dbReference type="NCBI Taxonomy" id="1615952"/>
    <lineage>
        <taxon>Bacteria</taxon>
        <taxon>Pseudomonadati</taxon>
        <taxon>Pseudomonadota</taxon>
        <taxon>Betaproteobacteria</taxon>
        <taxon>Rhodocyclales</taxon>
        <taxon>Zoogloeaceae</taxon>
        <taxon>Uliginosibacterium</taxon>
    </lineage>
</organism>
<evidence type="ECO:0000313" key="2">
    <source>
        <dbReference type="EMBL" id="MET1491010.1"/>
    </source>
</evidence>
<keyword evidence="2" id="KW-0808">Transferase</keyword>
<dbReference type="CDD" id="cd02440">
    <property type="entry name" value="AdoMet_MTases"/>
    <property type="match status" value="1"/>
</dbReference>
<dbReference type="Gene3D" id="3.40.50.150">
    <property type="entry name" value="Vaccinia Virus protein VP39"/>
    <property type="match status" value="1"/>
</dbReference>
<reference evidence="2 3" key="1">
    <citation type="submission" date="2024-07" db="EMBL/GenBank/DDBJ databases">
        <title>Uliginosibacterium paludis KCTC:42655.</title>
        <authorList>
            <person name="Kim M.K."/>
        </authorList>
    </citation>
    <scope>NUCLEOTIDE SEQUENCE [LARGE SCALE GENOMIC DNA]</scope>
    <source>
        <strain evidence="2 3">KCTC 42655</strain>
    </source>
</reference>
<name>A0ABV2CSV7_9RHOO</name>
<accession>A0ABV2CSV7</accession>
<dbReference type="EC" id="2.1.1.-" evidence="2"/>
<dbReference type="SUPFAM" id="SSF53335">
    <property type="entry name" value="S-adenosyl-L-methionine-dependent methyltransferases"/>
    <property type="match status" value="1"/>
</dbReference>
<dbReference type="Pfam" id="PF08241">
    <property type="entry name" value="Methyltransf_11"/>
    <property type="match status" value="1"/>
</dbReference>
<dbReference type="Proteomes" id="UP001548590">
    <property type="component" value="Unassembled WGS sequence"/>
</dbReference>
<proteinExistence type="predicted"/>